<dbReference type="Gene3D" id="3.30.730.10">
    <property type="entry name" value="AP2/ERF domain"/>
    <property type="match status" value="1"/>
</dbReference>
<keyword evidence="2" id="KW-0805">Transcription regulation</keyword>
<accession>A0AAD9MKC2</accession>
<dbReference type="CDD" id="cd00018">
    <property type="entry name" value="AP2"/>
    <property type="match status" value="1"/>
</dbReference>
<dbReference type="GO" id="GO:0005634">
    <property type="term" value="C:nucleus"/>
    <property type="evidence" value="ECO:0007669"/>
    <property type="project" value="UniProtKB-SubCell"/>
</dbReference>
<dbReference type="PANTHER" id="PTHR32467:SF213">
    <property type="entry name" value="OS03G0770700 PROTEIN"/>
    <property type="match status" value="1"/>
</dbReference>
<dbReference type="PANTHER" id="PTHR32467">
    <property type="entry name" value="AP2-LIKE ETHYLENE-RESPONSIVE TRANSCRIPTION FACTOR"/>
    <property type="match status" value="1"/>
</dbReference>
<dbReference type="PROSITE" id="PS51032">
    <property type="entry name" value="AP2_ERF"/>
    <property type="match status" value="1"/>
</dbReference>
<feature type="domain" description="AP2/ERF" evidence="7">
    <location>
        <begin position="37"/>
        <end position="99"/>
    </location>
</feature>
<keyword evidence="4" id="KW-0804">Transcription</keyword>
<evidence type="ECO:0000256" key="3">
    <source>
        <dbReference type="ARBA" id="ARBA00023125"/>
    </source>
</evidence>
<organism evidence="8 9">
    <name type="scientific">Prototheca wickerhamii</name>
    <dbReference type="NCBI Taxonomy" id="3111"/>
    <lineage>
        <taxon>Eukaryota</taxon>
        <taxon>Viridiplantae</taxon>
        <taxon>Chlorophyta</taxon>
        <taxon>core chlorophytes</taxon>
        <taxon>Trebouxiophyceae</taxon>
        <taxon>Chlorellales</taxon>
        <taxon>Chlorellaceae</taxon>
        <taxon>Prototheca</taxon>
    </lineage>
</organism>
<dbReference type="EMBL" id="JASFZW010000012">
    <property type="protein sequence ID" value="KAK2076098.1"/>
    <property type="molecule type" value="Genomic_DNA"/>
</dbReference>
<comment type="subcellular location">
    <subcellularLocation>
        <location evidence="1">Nucleus</location>
    </subcellularLocation>
</comment>
<dbReference type="GO" id="GO:0003677">
    <property type="term" value="F:DNA binding"/>
    <property type="evidence" value="ECO:0007669"/>
    <property type="project" value="UniProtKB-KW"/>
</dbReference>
<sequence length="371" mass="40307">MATNALDCIPGDHSIHYEPVRKTTKRKRSGPRSKTSPFLGVTQYKRTGRYEAHIWVSESKGVKGHQRHLGSYTCAEDAARCYDRAAIRLRGAGAELNFPYSSYKDDAFLRAHGGLDKCKFLDLLRSRFALGSERNRGAAERAASQPTPLAKAQSLSGEQTLSSTEQALSASPSGPLPGDLDLTSAAMHQLVSNFLSDAGAWDSSQRWRGAGGSQTGSGSYDIWAAQARSHDFLAPLFPPQSRTPPQDVLKEYEEEFARVYGSELGLAEEQHRPYGQQAWSAAAPWAEQGAPRYEPPYEGHTHGSGFTYLSHNQHAAGTVLLGRPLPSARAAPGGGGFHPVHFQDDVAALFDAFPHWDDKVALYGPAAPAIY</sequence>
<dbReference type="Proteomes" id="UP001255856">
    <property type="component" value="Unassembled WGS sequence"/>
</dbReference>
<name>A0AAD9MKC2_PROWI</name>
<dbReference type="GO" id="GO:0003700">
    <property type="term" value="F:DNA-binding transcription factor activity"/>
    <property type="evidence" value="ECO:0007669"/>
    <property type="project" value="InterPro"/>
</dbReference>
<keyword evidence="3" id="KW-0238">DNA-binding</keyword>
<keyword evidence="9" id="KW-1185">Reference proteome</keyword>
<evidence type="ECO:0000256" key="2">
    <source>
        <dbReference type="ARBA" id="ARBA00023015"/>
    </source>
</evidence>
<evidence type="ECO:0000256" key="6">
    <source>
        <dbReference type="SAM" id="MobiDB-lite"/>
    </source>
</evidence>
<feature type="region of interest" description="Disordered" evidence="6">
    <location>
        <begin position="135"/>
        <end position="181"/>
    </location>
</feature>
<keyword evidence="5" id="KW-0539">Nucleus</keyword>
<gene>
    <name evidence="8" type="ORF">QBZ16_001434</name>
</gene>
<evidence type="ECO:0000313" key="8">
    <source>
        <dbReference type="EMBL" id="KAK2076098.1"/>
    </source>
</evidence>
<dbReference type="AlphaFoldDB" id="A0AAD9MKC2"/>
<protein>
    <recommendedName>
        <fullName evidence="7">AP2/ERF domain-containing protein</fullName>
    </recommendedName>
</protein>
<feature type="compositionally biased region" description="Basic residues" evidence="6">
    <location>
        <begin position="22"/>
        <end position="31"/>
    </location>
</feature>
<proteinExistence type="predicted"/>
<evidence type="ECO:0000256" key="5">
    <source>
        <dbReference type="ARBA" id="ARBA00023242"/>
    </source>
</evidence>
<feature type="region of interest" description="Disordered" evidence="6">
    <location>
        <begin position="17"/>
        <end position="38"/>
    </location>
</feature>
<dbReference type="InterPro" id="IPR036955">
    <property type="entry name" value="AP2/ERF_dom_sf"/>
</dbReference>
<evidence type="ECO:0000259" key="7">
    <source>
        <dbReference type="PROSITE" id="PS51032"/>
    </source>
</evidence>
<dbReference type="SUPFAM" id="SSF54171">
    <property type="entry name" value="DNA-binding domain"/>
    <property type="match status" value="1"/>
</dbReference>
<evidence type="ECO:0000256" key="1">
    <source>
        <dbReference type="ARBA" id="ARBA00004123"/>
    </source>
</evidence>
<dbReference type="SMART" id="SM00380">
    <property type="entry name" value="AP2"/>
    <property type="match status" value="1"/>
</dbReference>
<feature type="compositionally biased region" description="Polar residues" evidence="6">
    <location>
        <begin position="153"/>
        <end position="172"/>
    </location>
</feature>
<dbReference type="InterPro" id="IPR016177">
    <property type="entry name" value="DNA-bd_dom_sf"/>
</dbReference>
<comment type="caution">
    <text evidence="8">The sequence shown here is derived from an EMBL/GenBank/DDBJ whole genome shotgun (WGS) entry which is preliminary data.</text>
</comment>
<evidence type="ECO:0000313" key="9">
    <source>
        <dbReference type="Proteomes" id="UP001255856"/>
    </source>
</evidence>
<dbReference type="InterPro" id="IPR001471">
    <property type="entry name" value="AP2/ERF_dom"/>
</dbReference>
<reference evidence="8" key="1">
    <citation type="submission" date="2021-01" db="EMBL/GenBank/DDBJ databases">
        <authorList>
            <person name="Eckstrom K.M.E."/>
        </authorList>
    </citation>
    <scope>NUCLEOTIDE SEQUENCE</scope>
    <source>
        <strain evidence="8">UVCC 0001</strain>
    </source>
</reference>
<evidence type="ECO:0000256" key="4">
    <source>
        <dbReference type="ARBA" id="ARBA00023163"/>
    </source>
</evidence>